<accession>A0A8T0R4N9</accession>
<reference evidence="2" key="1">
    <citation type="submission" date="2020-05" db="EMBL/GenBank/DDBJ databases">
        <title>WGS assembly of Panicum virgatum.</title>
        <authorList>
            <person name="Lovell J.T."/>
            <person name="Jenkins J."/>
            <person name="Shu S."/>
            <person name="Juenger T.E."/>
            <person name="Schmutz J."/>
        </authorList>
    </citation>
    <scope>NUCLEOTIDE SEQUENCE</scope>
    <source>
        <strain evidence="2">AP13</strain>
    </source>
</reference>
<feature type="compositionally biased region" description="Basic residues" evidence="1">
    <location>
        <begin position="16"/>
        <end position="29"/>
    </location>
</feature>
<gene>
    <name evidence="2" type="ORF">PVAP13_6NG330950</name>
</gene>
<dbReference type="EMBL" id="CM029048">
    <property type="protein sequence ID" value="KAG2580276.1"/>
    <property type="molecule type" value="Genomic_DNA"/>
</dbReference>
<feature type="compositionally biased region" description="Basic residues" evidence="1">
    <location>
        <begin position="54"/>
        <end position="71"/>
    </location>
</feature>
<dbReference type="Proteomes" id="UP000823388">
    <property type="component" value="Chromosome 6N"/>
</dbReference>
<feature type="region of interest" description="Disordered" evidence="1">
    <location>
        <begin position="1"/>
        <end position="81"/>
    </location>
</feature>
<dbReference type="AlphaFoldDB" id="A0A8T0R4N9"/>
<evidence type="ECO:0000313" key="3">
    <source>
        <dbReference type="Proteomes" id="UP000823388"/>
    </source>
</evidence>
<protein>
    <submittedName>
        <fullName evidence="2">Uncharacterized protein</fullName>
    </submittedName>
</protein>
<evidence type="ECO:0000256" key="1">
    <source>
        <dbReference type="SAM" id="MobiDB-lite"/>
    </source>
</evidence>
<name>A0A8T0R4N9_PANVG</name>
<organism evidence="2 3">
    <name type="scientific">Panicum virgatum</name>
    <name type="common">Blackwell switchgrass</name>
    <dbReference type="NCBI Taxonomy" id="38727"/>
    <lineage>
        <taxon>Eukaryota</taxon>
        <taxon>Viridiplantae</taxon>
        <taxon>Streptophyta</taxon>
        <taxon>Embryophyta</taxon>
        <taxon>Tracheophyta</taxon>
        <taxon>Spermatophyta</taxon>
        <taxon>Magnoliopsida</taxon>
        <taxon>Liliopsida</taxon>
        <taxon>Poales</taxon>
        <taxon>Poaceae</taxon>
        <taxon>PACMAD clade</taxon>
        <taxon>Panicoideae</taxon>
        <taxon>Panicodae</taxon>
        <taxon>Paniceae</taxon>
        <taxon>Panicinae</taxon>
        <taxon>Panicum</taxon>
        <taxon>Panicum sect. Hiantes</taxon>
    </lineage>
</organism>
<feature type="compositionally biased region" description="Low complexity" evidence="1">
    <location>
        <begin position="30"/>
        <end position="45"/>
    </location>
</feature>
<comment type="caution">
    <text evidence="2">The sequence shown here is derived from an EMBL/GenBank/DDBJ whole genome shotgun (WGS) entry which is preliminary data.</text>
</comment>
<evidence type="ECO:0000313" key="2">
    <source>
        <dbReference type="EMBL" id="KAG2580276.1"/>
    </source>
</evidence>
<keyword evidence="3" id="KW-1185">Reference proteome</keyword>
<sequence length="130" mass="14639">MRRPSPPPARTASGRTCRRRRGRTARRATGRGAPAPTTTPRATPCTRRESTGNPRRRAGGARPRRAPRRGARPTAATRHPRLDPCRLWCRSTTRGRKGLVLWFLYAHGVVQSLETGIITFIRIRILLEIK</sequence>
<proteinExistence type="predicted"/>